<gene>
    <name evidence="2" type="ORF">PMZ80_001835</name>
</gene>
<dbReference type="RefSeq" id="XP_064735771.1">
    <property type="nucleotide sequence ID" value="XM_064870274.1"/>
</dbReference>
<evidence type="ECO:0000313" key="3">
    <source>
        <dbReference type="Proteomes" id="UP001334248"/>
    </source>
</evidence>
<name>A0ABR0S495_9EURO</name>
<reference evidence="2 3" key="1">
    <citation type="journal article" date="2023" name="Res Sq">
        <title>Genomic and morphological characterization of Knufia obscura isolated from the Mars 2020 spacecraft assembly facility.</title>
        <authorList>
            <person name="Chander A.M."/>
            <person name="Teixeira M.M."/>
            <person name="Singh N.K."/>
            <person name="Williams M.P."/>
            <person name="Parker C.W."/>
            <person name="Leo P."/>
            <person name="Stajich J.E."/>
            <person name="Torok T."/>
            <person name="Tighe S."/>
            <person name="Mason C.E."/>
            <person name="Venkateswaran K."/>
        </authorList>
    </citation>
    <scope>NUCLEOTIDE SEQUENCE [LARGE SCALE GENOMIC DNA]</scope>
    <source>
        <strain evidence="2 3">CCFEE 5817</strain>
    </source>
</reference>
<dbReference type="Proteomes" id="UP001334248">
    <property type="component" value="Unassembled WGS sequence"/>
</dbReference>
<keyword evidence="3" id="KW-1185">Reference proteome</keyword>
<sequence>MADDTEARRLPNQTDITEEVQRRPIQLRFPTIALDTSFESLLSNSTASSQDTTIMPPADSVPALDESWASLDASDFSQDDDLQSENADTASLVDLSSTHDTESAVEDETGSDADLDEDRATSMIVGQSIPDREEQVREEQEGCDEHMEDTIILQRSEVQPHPDTIDLEYSRLLPYSPAEGQHSSDQVPQETINMTVSKSPLLVTNRPFNIAYFGAASAYETKDELLGKIGAALVASSSIGRSPSSTVSPCFNIVPTEFGPGSKPAFADLIPSQAQMSVDEMTLLKPSSKSSTSIRFALKRGMVFESEVKKVMEVSTKEPWRPDLLVLQICREDLADDFFTMKEALALARRYFWPVVVVTNEANNGLCSLSLEAGITMSRITQTRIGMREIKQPIDLDSFVNIDTDQLNHHIKHITSVAEKKRARAASRWKSNSILKSLTRAVFPEGYESDVNVGMFALQVVEPAPKPVQRQQNPVTFMEGLQQTWSALDGRQLLKDILLIVGILLLSAYTMSLSQNLLQKVHNTPQFNTTSMIPQETLGTPTATATATSALLTASANTTQVVSFDHDPVVSKESFGQMFNRLAGRSSRGQAQPKMEQVRSESPSQSSTRSPTPFEKLDDVRQKADAVIQKLKTKYKDDSDKETYAERRARRDRLAAEGKEQVREMHRRLQDFWTDVSVNVQAIGKQTVDLFEELSSDLLERSQEHVRSVSWWFGGWNLESHIVEQKKTLTTAQHQARLLLQQVPQRNGRAGSGKA</sequence>
<feature type="region of interest" description="Disordered" evidence="1">
    <location>
        <begin position="92"/>
        <end position="115"/>
    </location>
</feature>
<evidence type="ECO:0000313" key="2">
    <source>
        <dbReference type="EMBL" id="KAK5947681.1"/>
    </source>
</evidence>
<dbReference type="GeneID" id="89995284"/>
<comment type="caution">
    <text evidence="2">The sequence shown here is derived from an EMBL/GenBank/DDBJ whole genome shotgun (WGS) entry which is preliminary data.</text>
</comment>
<feature type="region of interest" description="Disordered" evidence="1">
    <location>
        <begin position="1"/>
        <end position="22"/>
    </location>
</feature>
<evidence type="ECO:0000256" key="1">
    <source>
        <dbReference type="SAM" id="MobiDB-lite"/>
    </source>
</evidence>
<accession>A0ABR0S495</accession>
<feature type="compositionally biased region" description="Low complexity" evidence="1">
    <location>
        <begin position="600"/>
        <end position="612"/>
    </location>
</feature>
<organism evidence="2 3">
    <name type="scientific">Knufia obscura</name>
    <dbReference type="NCBI Taxonomy" id="1635080"/>
    <lineage>
        <taxon>Eukaryota</taxon>
        <taxon>Fungi</taxon>
        <taxon>Dikarya</taxon>
        <taxon>Ascomycota</taxon>
        <taxon>Pezizomycotina</taxon>
        <taxon>Eurotiomycetes</taxon>
        <taxon>Chaetothyriomycetidae</taxon>
        <taxon>Chaetothyriales</taxon>
        <taxon>Trichomeriaceae</taxon>
        <taxon>Knufia</taxon>
    </lineage>
</organism>
<dbReference type="EMBL" id="JAVHJV010000001">
    <property type="protein sequence ID" value="KAK5947681.1"/>
    <property type="molecule type" value="Genomic_DNA"/>
</dbReference>
<feature type="compositionally biased region" description="Acidic residues" evidence="1">
    <location>
        <begin position="103"/>
        <end position="115"/>
    </location>
</feature>
<proteinExistence type="predicted"/>
<protein>
    <submittedName>
        <fullName evidence="2">Uncharacterized protein</fullName>
    </submittedName>
</protein>
<feature type="region of interest" description="Disordered" evidence="1">
    <location>
        <begin position="584"/>
        <end position="620"/>
    </location>
</feature>